<sequence>MTELICLKDLLKEVKDKKPRSDAFVLQLCHRSCEHVHQTLEKLKKRLSAQPEGTGKQKVLRVFAFRHWKEDVEALQRSILDAKMNLILMKTCHNTSLLEEILVATQHYNSSPGVSSPEGNIFTTPPLSPAPASNSSNQSKVDSHAISCNLSPRVRHCWNCAERHCSCCCHRTAKTAGRFLSVGYHGPLSFSTSRSQWGLDCSSGI</sequence>
<dbReference type="Proteomes" id="UP000235672">
    <property type="component" value="Unassembled WGS sequence"/>
</dbReference>
<protein>
    <submittedName>
        <fullName evidence="2">Uncharacterized protein</fullName>
    </submittedName>
</protein>
<name>A0A2J6PZY4_9HELO</name>
<keyword evidence="3" id="KW-1185">Reference proteome</keyword>
<gene>
    <name evidence="2" type="ORF">NA56DRAFT_194537</name>
</gene>
<proteinExistence type="predicted"/>
<evidence type="ECO:0000256" key="1">
    <source>
        <dbReference type="SAM" id="MobiDB-lite"/>
    </source>
</evidence>
<evidence type="ECO:0000313" key="2">
    <source>
        <dbReference type="EMBL" id="PMD19593.1"/>
    </source>
</evidence>
<organism evidence="2 3">
    <name type="scientific">Hyaloscypha hepaticicola</name>
    <dbReference type="NCBI Taxonomy" id="2082293"/>
    <lineage>
        <taxon>Eukaryota</taxon>
        <taxon>Fungi</taxon>
        <taxon>Dikarya</taxon>
        <taxon>Ascomycota</taxon>
        <taxon>Pezizomycotina</taxon>
        <taxon>Leotiomycetes</taxon>
        <taxon>Helotiales</taxon>
        <taxon>Hyaloscyphaceae</taxon>
        <taxon>Hyaloscypha</taxon>
    </lineage>
</organism>
<accession>A0A2J6PZY4</accession>
<feature type="region of interest" description="Disordered" evidence="1">
    <location>
        <begin position="114"/>
        <end position="138"/>
    </location>
</feature>
<dbReference type="OrthoDB" id="3553461at2759"/>
<dbReference type="AlphaFoldDB" id="A0A2J6PZY4"/>
<reference evidence="2 3" key="1">
    <citation type="submission" date="2016-05" db="EMBL/GenBank/DDBJ databases">
        <title>A degradative enzymes factory behind the ericoid mycorrhizal symbiosis.</title>
        <authorList>
            <consortium name="DOE Joint Genome Institute"/>
            <person name="Martino E."/>
            <person name="Morin E."/>
            <person name="Grelet G."/>
            <person name="Kuo A."/>
            <person name="Kohler A."/>
            <person name="Daghino S."/>
            <person name="Barry K."/>
            <person name="Choi C."/>
            <person name="Cichocki N."/>
            <person name="Clum A."/>
            <person name="Copeland A."/>
            <person name="Hainaut M."/>
            <person name="Haridas S."/>
            <person name="Labutti K."/>
            <person name="Lindquist E."/>
            <person name="Lipzen A."/>
            <person name="Khouja H.-R."/>
            <person name="Murat C."/>
            <person name="Ohm R."/>
            <person name="Olson A."/>
            <person name="Spatafora J."/>
            <person name="Veneault-Fourrey C."/>
            <person name="Henrissat B."/>
            <person name="Grigoriev I."/>
            <person name="Martin F."/>
            <person name="Perotto S."/>
        </authorList>
    </citation>
    <scope>NUCLEOTIDE SEQUENCE [LARGE SCALE GENOMIC DNA]</scope>
    <source>
        <strain evidence="2 3">UAMH 7357</strain>
    </source>
</reference>
<dbReference type="EMBL" id="KZ613488">
    <property type="protein sequence ID" value="PMD19593.1"/>
    <property type="molecule type" value="Genomic_DNA"/>
</dbReference>
<evidence type="ECO:0000313" key="3">
    <source>
        <dbReference type="Proteomes" id="UP000235672"/>
    </source>
</evidence>
<feature type="compositionally biased region" description="Polar residues" evidence="1">
    <location>
        <begin position="114"/>
        <end position="123"/>
    </location>
</feature>